<keyword evidence="3" id="KW-1185">Reference proteome</keyword>
<evidence type="ECO:0000313" key="3">
    <source>
        <dbReference type="Proteomes" id="UP001189429"/>
    </source>
</evidence>
<name>A0ABN9QYP4_9DINO</name>
<evidence type="ECO:0000256" key="1">
    <source>
        <dbReference type="SAM" id="SignalP"/>
    </source>
</evidence>
<comment type="caution">
    <text evidence="2">The sequence shown here is derived from an EMBL/GenBank/DDBJ whole genome shotgun (WGS) entry which is preliminary data.</text>
</comment>
<keyword evidence="1" id="KW-0732">Signal</keyword>
<gene>
    <name evidence="2" type="ORF">PCOR1329_LOCUS15346</name>
</gene>
<accession>A0ABN9QYP4</accession>
<organism evidence="2 3">
    <name type="scientific">Prorocentrum cordatum</name>
    <dbReference type="NCBI Taxonomy" id="2364126"/>
    <lineage>
        <taxon>Eukaryota</taxon>
        <taxon>Sar</taxon>
        <taxon>Alveolata</taxon>
        <taxon>Dinophyceae</taxon>
        <taxon>Prorocentrales</taxon>
        <taxon>Prorocentraceae</taxon>
        <taxon>Prorocentrum</taxon>
    </lineage>
</organism>
<proteinExistence type="predicted"/>
<feature type="signal peptide" evidence="1">
    <location>
        <begin position="1"/>
        <end position="28"/>
    </location>
</feature>
<protein>
    <submittedName>
        <fullName evidence="2">Uncharacterized protein</fullName>
    </submittedName>
</protein>
<dbReference type="EMBL" id="CAUYUJ010004636">
    <property type="protein sequence ID" value="CAK0810353.1"/>
    <property type="molecule type" value="Genomic_DNA"/>
</dbReference>
<dbReference type="PROSITE" id="PS51257">
    <property type="entry name" value="PROKAR_LIPOPROTEIN"/>
    <property type="match status" value="1"/>
</dbReference>
<sequence length="163" mass="17577">MVHRRRRRRPPPPSGGLMAAALLGHCGAAASQACAEVAEQGCFDQEFSCERCCDTGALPVGDLSCWVGPVKFPTCCGLTRLRMAASQMLPAADHLDVPATCPPAAQSHCFDAYFPCERCCDTRRGPQGDMACWPDTTPFGLRTLSFAFCCGMLPFAADERLAW</sequence>
<evidence type="ECO:0000313" key="2">
    <source>
        <dbReference type="EMBL" id="CAK0810353.1"/>
    </source>
</evidence>
<dbReference type="Proteomes" id="UP001189429">
    <property type="component" value="Unassembled WGS sequence"/>
</dbReference>
<feature type="chain" id="PRO_5047006145" evidence="1">
    <location>
        <begin position="29"/>
        <end position="163"/>
    </location>
</feature>
<reference evidence="2" key="1">
    <citation type="submission" date="2023-10" db="EMBL/GenBank/DDBJ databases">
        <authorList>
            <person name="Chen Y."/>
            <person name="Shah S."/>
            <person name="Dougan E. K."/>
            <person name="Thang M."/>
            <person name="Chan C."/>
        </authorList>
    </citation>
    <scope>NUCLEOTIDE SEQUENCE [LARGE SCALE GENOMIC DNA]</scope>
</reference>